<evidence type="ECO:0000313" key="2">
    <source>
        <dbReference type="EMBL" id="QDU81779.1"/>
    </source>
</evidence>
<evidence type="ECO:0000313" key="3">
    <source>
        <dbReference type="Proteomes" id="UP000317178"/>
    </source>
</evidence>
<dbReference type="KEGG" id="plon:Pla110_35290"/>
<name>A0A518CRC5_9PLAN</name>
<gene>
    <name evidence="2" type="ORF">Pla110_35290</name>
</gene>
<feature type="region of interest" description="Disordered" evidence="1">
    <location>
        <begin position="1"/>
        <end position="21"/>
    </location>
</feature>
<proteinExistence type="predicted"/>
<evidence type="ECO:0000256" key="1">
    <source>
        <dbReference type="SAM" id="MobiDB-lite"/>
    </source>
</evidence>
<reference evidence="2 3" key="1">
    <citation type="submission" date="2019-02" db="EMBL/GenBank/DDBJ databases">
        <title>Deep-cultivation of Planctomycetes and their phenomic and genomic characterization uncovers novel biology.</title>
        <authorList>
            <person name="Wiegand S."/>
            <person name="Jogler M."/>
            <person name="Boedeker C."/>
            <person name="Pinto D."/>
            <person name="Vollmers J."/>
            <person name="Rivas-Marin E."/>
            <person name="Kohn T."/>
            <person name="Peeters S.H."/>
            <person name="Heuer A."/>
            <person name="Rast P."/>
            <person name="Oberbeckmann S."/>
            <person name="Bunk B."/>
            <person name="Jeske O."/>
            <person name="Meyerdierks A."/>
            <person name="Storesund J.E."/>
            <person name="Kallscheuer N."/>
            <person name="Luecker S."/>
            <person name="Lage O.M."/>
            <person name="Pohl T."/>
            <person name="Merkel B.J."/>
            <person name="Hornburger P."/>
            <person name="Mueller R.-W."/>
            <person name="Bruemmer F."/>
            <person name="Labrenz M."/>
            <person name="Spormann A.M."/>
            <person name="Op den Camp H."/>
            <person name="Overmann J."/>
            <person name="Amann R."/>
            <person name="Jetten M.S.M."/>
            <person name="Mascher T."/>
            <person name="Medema M.H."/>
            <person name="Devos D.P."/>
            <person name="Kaster A.-K."/>
            <person name="Ovreas L."/>
            <person name="Rohde M."/>
            <person name="Galperin M.Y."/>
            <person name="Jogler C."/>
        </authorList>
    </citation>
    <scope>NUCLEOTIDE SEQUENCE [LARGE SCALE GENOMIC DNA]</scope>
    <source>
        <strain evidence="2 3">Pla110</strain>
    </source>
</reference>
<keyword evidence="3" id="KW-1185">Reference proteome</keyword>
<protein>
    <submittedName>
        <fullName evidence="2">Uncharacterized protein</fullName>
    </submittedName>
</protein>
<sequence>MGADLSDGGHQLGVSANKEPITSSRLEIRLASAPGQTKYKRPCQMPL</sequence>
<dbReference type="EMBL" id="CP036281">
    <property type="protein sequence ID" value="QDU81779.1"/>
    <property type="molecule type" value="Genomic_DNA"/>
</dbReference>
<dbReference type="AlphaFoldDB" id="A0A518CRC5"/>
<dbReference type="Proteomes" id="UP000317178">
    <property type="component" value="Chromosome"/>
</dbReference>
<organism evidence="2 3">
    <name type="scientific">Polystyrenella longa</name>
    <dbReference type="NCBI Taxonomy" id="2528007"/>
    <lineage>
        <taxon>Bacteria</taxon>
        <taxon>Pseudomonadati</taxon>
        <taxon>Planctomycetota</taxon>
        <taxon>Planctomycetia</taxon>
        <taxon>Planctomycetales</taxon>
        <taxon>Planctomycetaceae</taxon>
        <taxon>Polystyrenella</taxon>
    </lineage>
</organism>
<accession>A0A518CRC5</accession>